<dbReference type="AlphaFoldDB" id="C7R0A6"/>
<dbReference type="GO" id="GO:0046556">
    <property type="term" value="F:alpha-L-arabinofuranosidase activity"/>
    <property type="evidence" value="ECO:0007669"/>
    <property type="project" value="UniProtKB-EC"/>
</dbReference>
<evidence type="ECO:0000256" key="3">
    <source>
        <dbReference type="ARBA" id="ARBA00022801"/>
    </source>
</evidence>
<name>C7R0A6_JONDD</name>
<evidence type="ECO:0000256" key="5">
    <source>
        <dbReference type="RuleBase" id="RU361187"/>
    </source>
</evidence>
<dbReference type="HOGENOM" id="CLU_009397_2_1_11"/>
<evidence type="ECO:0000313" key="8">
    <source>
        <dbReference type="Proteomes" id="UP000000628"/>
    </source>
</evidence>
<dbReference type="Proteomes" id="UP000000628">
    <property type="component" value="Chromosome"/>
</dbReference>
<reference evidence="7 8" key="1">
    <citation type="journal article" date="2009" name="Stand. Genomic Sci.">
        <title>Complete genome sequence of Jonesia denitrificans type strain (Prevot 55134).</title>
        <authorList>
            <person name="Pukall R."/>
            <person name="Gehrich-Schroter G."/>
            <person name="Lapidus A."/>
            <person name="Nolan M."/>
            <person name="Glavina Del Rio T."/>
            <person name="Lucas S."/>
            <person name="Chen F."/>
            <person name="Tice H."/>
            <person name="Pitluck S."/>
            <person name="Cheng J.F."/>
            <person name="Copeland A."/>
            <person name="Saunders E."/>
            <person name="Brettin T."/>
            <person name="Detter J.C."/>
            <person name="Bruce D."/>
            <person name="Goodwin L."/>
            <person name="Pati A."/>
            <person name="Ivanova N."/>
            <person name="Mavromatis K."/>
            <person name="Ovchinnikova G."/>
            <person name="Chen A."/>
            <person name="Palaniappan K."/>
            <person name="Land M."/>
            <person name="Hauser L."/>
            <person name="Chang Y.J."/>
            <person name="Jeffries C.D."/>
            <person name="Chain P."/>
            <person name="Goker M."/>
            <person name="Bristow J."/>
            <person name="Eisen J.A."/>
            <person name="Markowitz V."/>
            <person name="Hugenholtz P."/>
            <person name="Kyrpides N.C."/>
            <person name="Klenk H.P."/>
            <person name="Han C."/>
        </authorList>
    </citation>
    <scope>NUCLEOTIDE SEQUENCE [LARGE SCALE GENOMIC DNA]</scope>
    <source>
        <strain evidence="8">ATCC 14870 / DSM 20603 / BCRC 15368 / CIP 55.134 / JCM 11481 / NBRC 15587 / NCTC 10816 / Prevot 55134</strain>
    </source>
</reference>
<dbReference type="PANTHER" id="PTHR43817:SF1">
    <property type="entry name" value="HYDROLASE, FAMILY 43, PUTATIVE (AFU_ORTHOLOGUE AFUA_3G01660)-RELATED"/>
    <property type="match status" value="1"/>
</dbReference>
<feature type="region of interest" description="Disordered" evidence="6">
    <location>
        <begin position="1"/>
        <end position="24"/>
    </location>
</feature>
<dbReference type="Gene3D" id="2.115.10.20">
    <property type="entry name" value="Glycosyl hydrolase domain, family 43"/>
    <property type="match status" value="1"/>
</dbReference>
<keyword evidence="8" id="KW-1185">Reference proteome</keyword>
<dbReference type="KEGG" id="jde:Jden_0501"/>
<dbReference type="SUPFAM" id="SSF75005">
    <property type="entry name" value="Arabinanase/levansucrase/invertase"/>
    <property type="match status" value="1"/>
</dbReference>
<evidence type="ECO:0000256" key="1">
    <source>
        <dbReference type="ARBA" id="ARBA00009865"/>
    </source>
</evidence>
<gene>
    <name evidence="7" type="ordered locus">Jden_0501</name>
</gene>
<keyword evidence="3 5" id="KW-0378">Hydrolase</keyword>
<dbReference type="GO" id="GO:0005975">
    <property type="term" value="P:carbohydrate metabolic process"/>
    <property type="evidence" value="ECO:0007669"/>
    <property type="project" value="InterPro"/>
</dbReference>
<dbReference type="EC" id="3.2.1.55" evidence="7"/>
<dbReference type="InterPro" id="IPR006710">
    <property type="entry name" value="Glyco_hydro_43"/>
</dbReference>
<dbReference type="Pfam" id="PF04616">
    <property type="entry name" value="Glyco_hydro_43"/>
    <property type="match status" value="1"/>
</dbReference>
<organism evidence="7 8">
    <name type="scientific">Jonesia denitrificans (strain ATCC 14870 / DSM 20603 / BCRC 15368 / CIP 55.134 / JCM 11481 / NBRC 15587 / NCTC 10816 / Prevot 55134)</name>
    <name type="common">Listeria denitrificans</name>
    <dbReference type="NCBI Taxonomy" id="471856"/>
    <lineage>
        <taxon>Bacteria</taxon>
        <taxon>Bacillati</taxon>
        <taxon>Actinomycetota</taxon>
        <taxon>Actinomycetes</taxon>
        <taxon>Micrococcales</taxon>
        <taxon>Jonesiaceae</taxon>
        <taxon>Jonesia</taxon>
    </lineage>
</organism>
<dbReference type="eggNOG" id="COG3940">
    <property type="taxonomic scope" value="Bacteria"/>
</dbReference>
<protein>
    <submittedName>
        <fullName evidence="7">Alpha-N-arabinofuranosidase</fullName>
        <ecNumber evidence="7">3.2.1.55</ecNumber>
    </submittedName>
</protein>
<evidence type="ECO:0000313" key="7">
    <source>
        <dbReference type="EMBL" id="ACV08165.1"/>
    </source>
</evidence>
<dbReference type="CAZy" id="GH43">
    <property type="family name" value="Glycoside Hydrolase Family 43"/>
</dbReference>
<evidence type="ECO:0000256" key="4">
    <source>
        <dbReference type="ARBA" id="ARBA00023295"/>
    </source>
</evidence>
<sequence>MALTHLPPDHTAVRTTTMSTTRPSNPLVECRADPWVIAHEGMWYFTGSYPDFDRIVLRGASNIASLTTAPETVIWTRPEHGDMGGNIWAPELHRINNRWYFYFTAGHADKPFRIRMYVMEGVGDDPLTAVWGEPQRISSTWDEFALDATTFTHHGTLYYVWAQRPIQPKDTPESEIINSDLYIAAMSDPFTLATDPVLLTRPELDWETIGYKVNEGAAVLVRNGRVFITYSASATDHNYAMGLLWAEDSANLLDAASWHKSETPVFTTCEATSSYGPGHNSFTVDEAGRDVLVYHARSYREIVGNPLFDANRHGRVQYVYWDADGFPQFGVPVGDGVVPVRVVSESGDVLVYVPRETGDAPLACVDRVPAGVATGNASVISASQFRVAAQSDSDVTLIPLCAPEVALTLGWDEIDSVVGQGASFQP</sequence>
<keyword evidence="4 5" id="KW-0326">Glycosidase</keyword>
<evidence type="ECO:0000256" key="2">
    <source>
        <dbReference type="ARBA" id="ARBA00022729"/>
    </source>
</evidence>
<dbReference type="PANTHER" id="PTHR43817">
    <property type="entry name" value="GLYCOSYL HYDROLASE"/>
    <property type="match status" value="1"/>
</dbReference>
<comment type="similarity">
    <text evidence="1 5">Belongs to the glycosyl hydrolase 43 family.</text>
</comment>
<accession>C7R0A6</accession>
<dbReference type="RefSeq" id="WP_015770794.1">
    <property type="nucleotide sequence ID" value="NC_013174.1"/>
</dbReference>
<dbReference type="InterPro" id="IPR023296">
    <property type="entry name" value="Glyco_hydro_beta-prop_sf"/>
</dbReference>
<keyword evidence="2" id="KW-0732">Signal</keyword>
<dbReference type="EMBL" id="CP001706">
    <property type="protein sequence ID" value="ACV08165.1"/>
    <property type="molecule type" value="Genomic_DNA"/>
</dbReference>
<dbReference type="STRING" id="471856.Jden_0501"/>
<evidence type="ECO:0000256" key="6">
    <source>
        <dbReference type="SAM" id="MobiDB-lite"/>
    </source>
</evidence>
<proteinExistence type="inferred from homology"/>